<sequence>MDITINGEKESMDEAQSQAPSSDRPMLWTICAFCCARYKSYISLLNKPTRCQSCYLEFFSGKTIGTTGNKANQTTLSSTTMEQLGYIDTQEQASAAKRSTSESSKVFD</sequence>
<dbReference type="AlphaFoldDB" id="A0A6D2KY08"/>
<evidence type="ECO:0000256" key="1">
    <source>
        <dbReference type="SAM" id="MobiDB-lite"/>
    </source>
</evidence>
<gene>
    <name evidence="2" type="ORF">MERR_LOCUS49143</name>
</gene>
<evidence type="ECO:0000313" key="3">
    <source>
        <dbReference type="Proteomes" id="UP000467841"/>
    </source>
</evidence>
<evidence type="ECO:0000313" key="2">
    <source>
        <dbReference type="EMBL" id="CAA7061907.1"/>
    </source>
</evidence>
<reference evidence="2" key="1">
    <citation type="submission" date="2020-01" db="EMBL/GenBank/DDBJ databases">
        <authorList>
            <person name="Mishra B."/>
        </authorList>
    </citation>
    <scope>NUCLEOTIDE SEQUENCE [LARGE SCALE GENOMIC DNA]</scope>
</reference>
<protein>
    <submittedName>
        <fullName evidence="2">Uncharacterized protein</fullName>
    </submittedName>
</protein>
<comment type="caution">
    <text evidence="2">The sequence shown here is derived from an EMBL/GenBank/DDBJ whole genome shotgun (WGS) entry which is preliminary data.</text>
</comment>
<accession>A0A6D2KY08</accession>
<keyword evidence="3" id="KW-1185">Reference proteome</keyword>
<proteinExistence type="predicted"/>
<name>A0A6D2KY08_9BRAS</name>
<dbReference type="Proteomes" id="UP000467841">
    <property type="component" value="Unassembled WGS sequence"/>
</dbReference>
<organism evidence="2 3">
    <name type="scientific">Microthlaspi erraticum</name>
    <dbReference type="NCBI Taxonomy" id="1685480"/>
    <lineage>
        <taxon>Eukaryota</taxon>
        <taxon>Viridiplantae</taxon>
        <taxon>Streptophyta</taxon>
        <taxon>Embryophyta</taxon>
        <taxon>Tracheophyta</taxon>
        <taxon>Spermatophyta</taxon>
        <taxon>Magnoliopsida</taxon>
        <taxon>eudicotyledons</taxon>
        <taxon>Gunneridae</taxon>
        <taxon>Pentapetalae</taxon>
        <taxon>rosids</taxon>
        <taxon>malvids</taxon>
        <taxon>Brassicales</taxon>
        <taxon>Brassicaceae</taxon>
        <taxon>Coluteocarpeae</taxon>
        <taxon>Microthlaspi</taxon>
    </lineage>
</organism>
<dbReference type="EMBL" id="CACVBM020001906">
    <property type="protein sequence ID" value="CAA7061907.1"/>
    <property type="molecule type" value="Genomic_DNA"/>
</dbReference>
<feature type="region of interest" description="Disordered" evidence="1">
    <location>
        <begin position="1"/>
        <end position="22"/>
    </location>
</feature>
<dbReference type="OrthoDB" id="10480223at2759"/>